<gene>
    <name evidence="1" type="ORF">NIES806_45080</name>
</gene>
<evidence type="ECO:0000313" key="1">
    <source>
        <dbReference type="EMBL" id="BAZ88271.1"/>
    </source>
</evidence>
<dbReference type="Proteomes" id="UP000218702">
    <property type="component" value="Chromosome"/>
</dbReference>
<sequence length="49" mass="5651">MNGKTYLRILEEITGGFYNRLHIQVQNLNLKPDTKLIFLVTPAIYTQNG</sequence>
<organism evidence="1 2">
    <name type="scientific">Dolichospermum compactum NIES-806</name>
    <dbReference type="NCBI Taxonomy" id="1973481"/>
    <lineage>
        <taxon>Bacteria</taxon>
        <taxon>Bacillati</taxon>
        <taxon>Cyanobacteriota</taxon>
        <taxon>Cyanophyceae</taxon>
        <taxon>Nostocales</taxon>
        <taxon>Aphanizomenonaceae</taxon>
        <taxon>Dolichospermum</taxon>
        <taxon>Dolichospermum compactum</taxon>
    </lineage>
</organism>
<proteinExistence type="predicted"/>
<protein>
    <submittedName>
        <fullName evidence="1">Uncharacterized protein</fullName>
    </submittedName>
</protein>
<evidence type="ECO:0000313" key="2">
    <source>
        <dbReference type="Proteomes" id="UP000218702"/>
    </source>
</evidence>
<dbReference type="AlphaFoldDB" id="A0A1Z4V9L5"/>
<reference evidence="1 2" key="1">
    <citation type="submission" date="2017-06" db="EMBL/GenBank/DDBJ databases">
        <title>Genome sequencing of cyanobaciteial culture collection at National Institute for Environmental Studies (NIES).</title>
        <authorList>
            <person name="Hirose Y."/>
            <person name="Shimura Y."/>
            <person name="Fujisawa T."/>
            <person name="Nakamura Y."/>
            <person name="Kawachi M."/>
        </authorList>
    </citation>
    <scope>NUCLEOTIDE SEQUENCE [LARGE SCALE GENOMIC DNA]</scope>
    <source>
        <strain evidence="1 2">NIES-806</strain>
    </source>
</reference>
<accession>A0A1Z4V9L5</accession>
<dbReference type="EMBL" id="AP018316">
    <property type="protein sequence ID" value="BAZ88271.1"/>
    <property type="molecule type" value="Genomic_DNA"/>
</dbReference>
<keyword evidence="2" id="KW-1185">Reference proteome</keyword>
<dbReference type="KEGG" id="dcm:NIES806_45080"/>
<name>A0A1Z4V9L5_9CYAN</name>